<dbReference type="STRING" id="91928.A0A0D2BCI9"/>
<dbReference type="EMBL" id="KN847494">
    <property type="protein sequence ID" value="KIW16693.1"/>
    <property type="molecule type" value="Genomic_DNA"/>
</dbReference>
<reference evidence="3 4" key="1">
    <citation type="submission" date="2015-01" db="EMBL/GenBank/DDBJ databases">
        <title>The Genome Sequence of Exophiala spinifera CBS89968.</title>
        <authorList>
            <consortium name="The Broad Institute Genomics Platform"/>
            <person name="Cuomo C."/>
            <person name="de Hoog S."/>
            <person name="Gorbushina A."/>
            <person name="Stielow B."/>
            <person name="Teixiera M."/>
            <person name="Abouelleil A."/>
            <person name="Chapman S.B."/>
            <person name="Priest M."/>
            <person name="Young S.K."/>
            <person name="Wortman J."/>
            <person name="Nusbaum C."/>
            <person name="Birren B."/>
        </authorList>
    </citation>
    <scope>NUCLEOTIDE SEQUENCE [LARGE SCALE GENOMIC DNA]</scope>
    <source>
        <strain evidence="3 4">CBS 89968</strain>
    </source>
</reference>
<feature type="region of interest" description="Disordered" evidence="1">
    <location>
        <begin position="1"/>
        <end position="25"/>
    </location>
</feature>
<keyword evidence="2" id="KW-0472">Membrane</keyword>
<feature type="transmembrane region" description="Helical" evidence="2">
    <location>
        <begin position="98"/>
        <end position="122"/>
    </location>
</feature>
<evidence type="ECO:0000313" key="3">
    <source>
        <dbReference type="EMBL" id="KIW16693.1"/>
    </source>
</evidence>
<dbReference type="GeneID" id="27330964"/>
<dbReference type="HOGENOM" id="CLU_894386_0_0_1"/>
<protein>
    <submittedName>
        <fullName evidence="3">Uncharacterized protein</fullName>
    </submittedName>
</protein>
<gene>
    <name evidence="3" type="ORF">PV08_03881</name>
</gene>
<dbReference type="VEuPathDB" id="FungiDB:PV08_03881"/>
<evidence type="ECO:0000256" key="1">
    <source>
        <dbReference type="SAM" id="MobiDB-lite"/>
    </source>
</evidence>
<dbReference type="RefSeq" id="XP_016236909.1">
    <property type="nucleotide sequence ID" value="XM_016378232.1"/>
</dbReference>
<proteinExistence type="predicted"/>
<accession>A0A0D2BCI9</accession>
<feature type="transmembrane region" description="Helical" evidence="2">
    <location>
        <begin position="128"/>
        <end position="152"/>
    </location>
</feature>
<name>A0A0D2BCI9_9EURO</name>
<feature type="region of interest" description="Disordered" evidence="1">
    <location>
        <begin position="162"/>
        <end position="311"/>
    </location>
</feature>
<dbReference type="Proteomes" id="UP000053328">
    <property type="component" value="Unassembled WGS sequence"/>
</dbReference>
<feature type="compositionally biased region" description="Polar residues" evidence="1">
    <location>
        <begin position="273"/>
        <end position="287"/>
    </location>
</feature>
<feature type="transmembrane region" description="Helical" evidence="2">
    <location>
        <begin position="72"/>
        <end position="91"/>
    </location>
</feature>
<dbReference type="Pfam" id="PF16015">
    <property type="entry name" value="Promethin"/>
    <property type="match status" value="1"/>
</dbReference>
<keyword evidence="4" id="KW-1185">Reference proteome</keyword>
<keyword evidence="2" id="KW-0812">Transmembrane</keyword>
<dbReference type="AlphaFoldDB" id="A0A0D2BCI9"/>
<feature type="compositionally biased region" description="Low complexity" evidence="1">
    <location>
        <begin position="288"/>
        <end position="311"/>
    </location>
</feature>
<evidence type="ECO:0000256" key="2">
    <source>
        <dbReference type="SAM" id="Phobius"/>
    </source>
</evidence>
<keyword evidence="2" id="KW-1133">Transmembrane helix</keyword>
<evidence type="ECO:0000313" key="4">
    <source>
        <dbReference type="Proteomes" id="UP000053328"/>
    </source>
</evidence>
<organism evidence="3 4">
    <name type="scientific">Exophiala spinifera</name>
    <dbReference type="NCBI Taxonomy" id="91928"/>
    <lineage>
        <taxon>Eukaryota</taxon>
        <taxon>Fungi</taxon>
        <taxon>Dikarya</taxon>
        <taxon>Ascomycota</taxon>
        <taxon>Pezizomycotina</taxon>
        <taxon>Eurotiomycetes</taxon>
        <taxon>Chaetothyriomycetidae</taxon>
        <taxon>Chaetothyriales</taxon>
        <taxon>Herpotrichiellaceae</taxon>
        <taxon>Exophiala</taxon>
    </lineage>
</organism>
<sequence length="311" mass="31719">MAPEKPVPSSSSSSSSPGGETDSSLSRLAGRLQGAITKTVTTSGRAIDRFLPPQRRERWKDAIVAFASKRPYLAGFLALQIVMNGVPLVLFACTTVSIFIFSLLTGILVGILGGLLFVVPAIGLGLLLLMPLLFFTTAAAVCVWIWAVAAYATVNWLGSGRREDTAAPPQSGGTTKTVGANGANGATPPTRQGALGQPNPVPTTAVGGGNGSGLQPSPEMNGGGRHAEQPATTSPPPPPTSQLRRGEVQQLHAVDSPSTKQPDLDTSMLGVQPDSSSEGTQSHGHTPSNSNSSTSTSSNGSNGNSGAIDGV</sequence>
<dbReference type="OrthoDB" id="3928876at2759"/>